<accession>A0A437GYA1</accession>
<evidence type="ECO:0000313" key="9">
    <source>
        <dbReference type="Proteomes" id="UP000283003"/>
    </source>
</evidence>
<comment type="function">
    <text evidence="4">Functions in the N-end rule pathway of protein degradation where it conjugates Leu from its aminoacyl-tRNA to the N-termini of proteins containing an N-terminal aspartate or glutamate.</text>
</comment>
<feature type="compositionally biased region" description="Basic and acidic residues" evidence="5">
    <location>
        <begin position="262"/>
        <end position="273"/>
    </location>
</feature>
<comment type="catalytic activity">
    <reaction evidence="4">
        <text>N-terminal L-aspartyl-[protein] + L-leucyl-tRNA(Leu) = N-terminal L-leucyl-L-aspartyl-[protein] + tRNA(Leu) + H(+)</text>
        <dbReference type="Rhea" id="RHEA:50420"/>
        <dbReference type="Rhea" id="RHEA-COMP:9613"/>
        <dbReference type="Rhea" id="RHEA-COMP:9622"/>
        <dbReference type="Rhea" id="RHEA-COMP:12669"/>
        <dbReference type="Rhea" id="RHEA-COMP:12674"/>
        <dbReference type="ChEBI" id="CHEBI:15378"/>
        <dbReference type="ChEBI" id="CHEBI:64720"/>
        <dbReference type="ChEBI" id="CHEBI:78442"/>
        <dbReference type="ChEBI" id="CHEBI:78494"/>
        <dbReference type="ChEBI" id="CHEBI:133042"/>
        <dbReference type="EC" id="2.3.2.29"/>
    </reaction>
</comment>
<evidence type="ECO:0000256" key="1">
    <source>
        <dbReference type="ARBA" id="ARBA00022490"/>
    </source>
</evidence>
<dbReference type="PIRSF" id="PIRSF037208">
    <property type="entry name" value="ATE_pro_prd"/>
    <property type="match status" value="1"/>
</dbReference>
<dbReference type="EMBL" id="RXOL01000004">
    <property type="protein sequence ID" value="RVQ66446.1"/>
    <property type="molecule type" value="Genomic_DNA"/>
</dbReference>
<comment type="similarity">
    <text evidence="4">Belongs to the R-transferase family. Bpt subfamily.</text>
</comment>
<evidence type="ECO:0000259" key="6">
    <source>
        <dbReference type="Pfam" id="PF04376"/>
    </source>
</evidence>
<sequence>MTAPVRFPRFYVTAPAPCPYLPGRQERKVFTELSGSDSDALNDALGRIGFRRSQTVAYRPSCAGCNSCVSVRVVASEFKPSKSQARTIARNTDLVATACRPWSTVEQFELLQTYLASRHPGGGMSAMDEMDYADMVEQTPVTSYVIEYREPSDGDTPGRLVGACLTDRQNDGLSMIYSFYDPHHETRSGLGNYIILDHIQRSAGAGLSYVYLGYWIEGSSRMQYKVRYRPLERLGADGWERFDADRQGSLIASVAASPSRAVEGDGLSKDNIVDQRSLQPSGPFAPDSVPQN</sequence>
<evidence type="ECO:0000256" key="5">
    <source>
        <dbReference type="SAM" id="MobiDB-lite"/>
    </source>
</evidence>
<dbReference type="InterPro" id="IPR007471">
    <property type="entry name" value="N-end_Aminoacyl_Trfase_N"/>
</dbReference>
<dbReference type="EC" id="2.3.2.29" evidence="4"/>
<dbReference type="PANTHER" id="PTHR21367:SF1">
    <property type="entry name" value="ARGINYL-TRNA--PROTEIN TRANSFERASE 1"/>
    <property type="match status" value="1"/>
</dbReference>
<dbReference type="OrthoDB" id="9782022at2"/>
<keyword evidence="9" id="KW-1185">Reference proteome</keyword>
<dbReference type="InterPro" id="IPR007472">
    <property type="entry name" value="N-end_Aminoacyl_Trfase_C"/>
</dbReference>
<keyword evidence="3 4" id="KW-0012">Acyltransferase</keyword>
<dbReference type="HAMAP" id="MF_00689">
    <property type="entry name" value="Bpt"/>
    <property type="match status" value="1"/>
</dbReference>
<evidence type="ECO:0000259" key="7">
    <source>
        <dbReference type="Pfam" id="PF04377"/>
    </source>
</evidence>
<name>A0A437GYA1_9SPHN</name>
<comment type="subcellular location">
    <subcellularLocation>
        <location evidence="4">Cytoplasm</location>
    </subcellularLocation>
</comment>
<dbReference type="Proteomes" id="UP000283003">
    <property type="component" value="Unassembled WGS sequence"/>
</dbReference>
<gene>
    <name evidence="4" type="primary">bpt</name>
    <name evidence="8" type="ORF">EKN06_10495</name>
</gene>
<comment type="caution">
    <text evidence="8">The sequence shown here is derived from an EMBL/GenBank/DDBJ whole genome shotgun (WGS) entry which is preliminary data.</text>
</comment>
<evidence type="ECO:0000256" key="2">
    <source>
        <dbReference type="ARBA" id="ARBA00022679"/>
    </source>
</evidence>
<dbReference type="PANTHER" id="PTHR21367">
    <property type="entry name" value="ARGININE-TRNA-PROTEIN TRANSFERASE 1"/>
    <property type="match status" value="1"/>
</dbReference>
<dbReference type="Pfam" id="PF04377">
    <property type="entry name" value="ATE_C"/>
    <property type="match status" value="1"/>
</dbReference>
<dbReference type="SUPFAM" id="SSF55729">
    <property type="entry name" value="Acyl-CoA N-acyltransferases (Nat)"/>
    <property type="match status" value="1"/>
</dbReference>
<evidence type="ECO:0000256" key="4">
    <source>
        <dbReference type="HAMAP-Rule" id="MF_00689"/>
    </source>
</evidence>
<dbReference type="GO" id="GO:0004057">
    <property type="term" value="F:arginyl-tRNA--protein transferase activity"/>
    <property type="evidence" value="ECO:0007669"/>
    <property type="project" value="InterPro"/>
</dbReference>
<dbReference type="NCBIfam" id="NF002343">
    <property type="entry name" value="PRK01305.1-4"/>
    <property type="match status" value="1"/>
</dbReference>
<dbReference type="RefSeq" id="WP_127612868.1">
    <property type="nucleotide sequence ID" value="NZ_RXOL01000004.1"/>
</dbReference>
<dbReference type="GO" id="GO:0005737">
    <property type="term" value="C:cytoplasm"/>
    <property type="evidence" value="ECO:0007669"/>
    <property type="project" value="UniProtKB-SubCell"/>
</dbReference>
<comment type="catalytic activity">
    <reaction evidence="4">
        <text>N-terminal L-glutamyl-[protein] + L-leucyl-tRNA(Leu) = N-terminal L-leucyl-L-glutamyl-[protein] + tRNA(Leu) + H(+)</text>
        <dbReference type="Rhea" id="RHEA:50412"/>
        <dbReference type="Rhea" id="RHEA-COMP:9613"/>
        <dbReference type="Rhea" id="RHEA-COMP:9622"/>
        <dbReference type="Rhea" id="RHEA-COMP:12664"/>
        <dbReference type="Rhea" id="RHEA-COMP:12668"/>
        <dbReference type="ChEBI" id="CHEBI:15378"/>
        <dbReference type="ChEBI" id="CHEBI:64721"/>
        <dbReference type="ChEBI" id="CHEBI:78442"/>
        <dbReference type="ChEBI" id="CHEBI:78494"/>
        <dbReference type="ChEBI" id="CHEBI:133041"/>
        <dbReference type="EC" id="2.3.2.29"/>
    </reaction>
</comment>
<dbReference type="GO" id="GO:0071596">
    <property type="term" value="P:ubiquitin-dependent protein catabolic process via the N-end rule pathway"/>
    <property type="evidence" value="ECO:0007669"/>
    <property type="project" value="InterPro"/>
</dbReference>
<dbReference type="AlphaFoldDB" id="A0A437GYA1"/>
<dbReference type="InterPro" id="IPR030700">
    <property type="entry name" value="N-end_Aminoacyl_Trfase"/>
</dbReference>
<dbReference type="InterPro" id="IPR017138">
    <property type="entry name" value="Asp_Glu_LeuTrfase"/>
</dbReference>
<evidence type="ECO:0000256" key="3">
    <source>
        <dbReference type="ARBA" id="ARBA00023315"/>
    </source>
</evidence>
<organism evidence="8 9">
    <name type="scientific">Croceicoccus ponticola</name>
    <dbReference type="NCBI Taxonomy" id="2217664"/>
    <lineage>
        <taxon>Bacteria</taxon>
        <taxon>Pseudomonadati</taxon>
        <taxon>Pseudomonadota</taxon>
        <taxon>Alphaproteobacteria</taxon>
        <taxon>Sphingomonadales</taxon>
        <taxon>Erythrobacteraceae</taxon>
        <taxon>Croceicoccus</taxon>
    </lineage>
</organism>
<dbReference type="InterPro" id="IPR016181">
    <property type="entry name" value="Acyl_CoA_acyltransferase"/>
</dbReference>
<dbReference type="GO" id="GO:0008914">
    <property type="term" value="F:leucyl-tRNA--protein transferase activity"/>
    <property type="evidence" value="ECO:0007669"/>
    <property type="project" value="UniProtKB-UniRule"/>
</dbReference>
<dbReference type="Pfam" id="PF04376">
    <property type="entry name" value="ATE_N"/>
    <property type="match status" value="1"/>
</dbReference>
<protein>
    <recommendedName>
        <fullName evidence="4">Aspartate/glutamate leucyltransferase</fullName>
        <ecNumber evidence="4">2.3.2.29</ecNumber>
    </recommendedName>
</protein>
<keyword evidence="1 4" id="KW-0963">Cytoplasm</keyword>
<proteinExistence type="inferred from homology"/>
<keyword evidence="2 4" id="KW-0808">Transferase</keyword>
<reference evidence="8 9" key="1">
    <citation type="submission" date="2018-12" db="EMBL/GenBank/DDBJ databases">
        <title>Croceicoccus ponticola sp. nov., a lipolytic bacterium isolated from seawater.</title>
        <authorList>
            <person name="Yoon J.-H."/>
        </authorList>
    </citation>
    <scope>NUCLEOTIDE SEQUENCE [LARGE SCALE GENOMIC DNA]</scope>
    <source>
        <strain evidence="8 9">GM-16</strain>
    </source>
</reference>
<evidence type="ECO:0000313" key="8">
    <source>
        <dbReference type="EMBL" id="RVQ66446.1"/>
    </source>
</evidence>
<feature type="domain" description="N-end rule aminoacyl transferase C-terminal" evidence="7">
    <location>
        <begin position="106"/>
        <end position="234"/>
    </location>
</feature>
<feature type="region of interest" description="Disordered" evidence="5">
    <location>
        <begin position="261"/>
        <end position="292"/>
    </location>
</feature>
<feature type="domain" description="N-end aminoacyl transferase N-terminal" evidence="6">
    <location>
        <begin position="17"/>
        <end position="86"/>
    </location>
</feature>